<evidence type="ECO:0000313" key="3">
    <source>
        <dbReference type="Proteomes" id="UP000292082"/>
    </source>
</evidence>
<accession>A0A4Q9NU88</accession>
<dbReference type="Proteomes" id="UP000292957">
    <property type="component" value="Unassembled WGS sequence"/>
</dbReference>
<sequence length="119" mass="12968">MAFCSTLLLRVSPCSEASAYLYGKAFHYAKLVVIAMVDTLIPCGIMQSSPELTFLHASAAAKFLTQSASAYSITQQLEIKTLLYQLSRSYSSPDATIDHIHAPARHAAHINRLIDDLGP</sequence>
<dbReference type="EMBL" id="ML145085">
    <property type="protein sequence ID" value="TBU65221.1"/>
    <property type="molecule type" value="Genomic_DNA"/>
</dbReference>
<name>A0A4Q9NU88_9APHY</name>
<evidence type="ECO:0000313" key="1">
    <source>
        <dbReference type="EMBL" id="TBU25027.1"/>
    </source>
</evidence>
<protein>
    <submittedName>
        <fullName evidence="1">Uncharacterized protein</fullName>
    </submittedName>
</protein>
<dbReference type="EMBL" id="ML143468">
    <property type="protein sequence ID" value="TBU25027.1"/>
    <property type="molecule type" value="Genomic_DNA"/>
</dbReference>
<proteinExistence type="predicted"/>
<dbReference type="Proteomes" id="UP000292082">
    <property type="component" value="Unassembled WGS sequence"/>
</dbReference>
<evidence type="ECO:0000313" key="2">
    <source>
        <dbReference type="EMBL" id="TBU65221.1"/>
    </source>
</evidence>
<dbReference type="AlphaFoldDB" id="A0A4Q9NU88"/>
<organism evidence="1">
    <name type="scientific">Dichomitus squalens</name>
    <dbReference type="NCBI Taxonomy" id="114155"/>
    <lineage>
        <taxon>Eukaryota</taxon>
        <taxon>Fungi</taxon>
        <taxon>Dikarya</taxon>
        <taxon>Basidiomycota</taxon>
        <taxon>Agaricomycotina</taxon>
        <taxon>Agaricomycetes</taxon>
        <taxon>Polyporales</taxon>
        <taxon>Polyporaceae</taxon>
        <taxon>Dichomitus</taxon>
    </lineage>
</organism>
<gene>
    <name evidence="2" type="ORF">BD310DRAFT_306939</name>
    <name evidence="1" type="ORF">BD311DRAFT_809520</name>
</gene>
<keyword evidence="3" id="KW-1185">Reference proteome</keyword>
<reference evidence="1 3" key="1">
    <citation type="submission" date="2019-01" db="EMBL/GenBank/DDBJ databases">
        <title>Draft genome sequences of three monokaryotic isolates of the white-rot basidiomycete fungus Dichomitus squalens.</title>
        <authorList>
            <consortium name="DOE Joint Genome Institute"/>
            <person name="Lopez S.C."/>
            <person name="Andreopoulos B."/>
            <person name="Pangilinan J."/>
            <person name="Lipzen A."/>
            <person name="Riley R."/>
            <person name="Ahrendt S."/>
            <person name="Ng V."/>
            <person name="Barry K."/>
            <person name="Daum C."/>
            <person name="Grigoriev I.V."/>
            <person name="Hilden K.S."/>
            <person name="Makela M.R."/>
            <person name="de Vries R.P."/>
        </authorList>
    </citation>
    <scope>NUCLEOTIDE SEQUENCE [LARGE SCALE GENOMIC DNA]</scope>
    <source>
        <strain evidence="2 3">CBS 464.89</strain>
        <strain evidence="1">OM18370.1</strain>
    </source>
</reference>